<dbReference type="AlphaFoldDB" id="A0A8S1M8Z6"/>
<dbReference type="GO" id="GO:0005829">
    <property type="term" value="C:cytosol"/>
    <property type="evidence" value="ECO:0007669"/>
    <property type="project" value="TreeGrafter"/>
</dbReference>
<dbReference type="GO" id="GO:0019433">
    <property type="term" value="P:triglyceride catabolic process"/>
    <property type="evidence" value="ECO:0007669"/>
    <property type="project" value="TreeGrafter"/>
</dbReference>
<dbReference type="EMBL" id="CAJJDN010000030">
    <property type="protein sequence ID" value="CAD8073116.1"/>
    <property type="molecule type" value="Genomic_DNA"/>
</dbReference>
<proteinExistence type="inferred from homology"/>
<evidence type="ECO:0000259" key="3">
    <source>
        <dbReference type="Pfam" id="PF07859"/>
    </source>
</evidence>
<comment type="similarity">
    <text evidence="1">Belongs to the 'GDXG' lipolytic enzyme family.</text>
</comment>
<dbReference type="GO" id="GO:0004806">
    <property type="term" value="F:triacylglycerol lipase activity"/>
    <property type="evidence" value="ECO:0007669"/>
    <property type="project" value="TreeGrafter"/>
</dbReference>
<keyword evidence="2" id="KW-0378">Hydrolase</keyword>
<reference evidence="4" key="1">
    <citation type="submission" date="2021-01" db="EMBL/GenBank/DDBJ databases">
        <authorList>
            <consortium name="Genoscope - CEA"/>
            <person name="William W."/>
        </authorList>
    </citation>
    <scope>NUCLEOTIDE SEQUENCE</scope>
</reference>
<name>A0A8S1M8Z6_9CILI</name>
<dbReference type="InterPro" id="IPR002168">
    <property type="entry name" value="Lipase_GDXG_HIS_AS"/>
</dbReference>
<dbReference type="PANTHER" id="PTHR23025">
    <property type="entry name" value="TRIACYLGLYCEROL LIPASE"/>
    <property type="match status" value="1"/>
</dbReference>
<dbReference type="Proteomes" id="UP000692954">
    <property type="component" value="Unassembled WGS sequence"/>
</dbReference>
<feature type="domain" description="Alpha/beta hydrolase fold-3" evidence="3">
    <location>
        <begin position="335"/>
        <end position="550"/>
    </location>
</feature>
<evidence type="ECO:0000256" key="1">
    <source>
        <dbReference type="ARBA" id="ARBA00010515"/>
    </source>
</evidence>
<dbReference type="GO" id="GO:0004771">
    <property type="term" value="F:sterol ester esterase activity"/>
    <property type="evidence" value="ECO:0007669"/>
    <property type="project" value="TreeGrafter"/>
</dbReference>
<keyword evidence="5" id="KW-1185">Reference proteome</keyword>
<dbReference type="InterPro" id="IPR013094">
    <property type="entry name" value="AB_hydrolase_3"/>
</dbReference>
<dbReference type="OrthoDB" id="408631at2759"/>
<protein>
    <recommendedName>
        <fullName evidence="3">Alpha/beta hydrolase fold-3 domain-containing protein</fullName>
    </recommendedName>
</protein>
<evidence type="ECO:0000313" key="5">
    <source>
        <dbReference type="Proteomes" id="UP000692954"/>
    </source>
</evidence>
<sequence>MNDDELITITAIIQKTNNQKINQSLNEFKIAIEKVNSQDGNKLFVKKCLQIVYNDVLSKIDELSDQEESRGNQIKLAFELEKIKKVTEMLPYINKKPKNCIFNDEEYMNIPNIEIIKLDDQERVKQQLRNFYQKISLGHAYINSGKQYQSQVMQCIVRNLKALYYLSNQEETNLAAIEIITNPTLEHALQLWRIIDESKIVKAGYKLQLEQVKFKKIIYIPRLFNQITLDSLHNFNSNPTDIPKNLLYQVAFRSIKKKQNDYDIRVRVMCNKQMLKQKISNQEIAQIVRNLTKSELQIQRTQHIQQLQSSFFGGCCVSSRNEIGEIGLNTLSNIIIHIHGGGFISMSSFSHQSYTRKWVNQLPNTIVFSIDYRLAPESPFPQALDDCWQYYMWIIHFGSIYFNISPKNIILIGDSAGGNLALGILIRAIETNQRIPDKIILQYPAVNLNLCDVVPSNLKSMNDQMIPMGLLMLCRQSYLRNQFDLPNDYYASPIQTPKNIVQNFPKDFVIFVGQDDVLLDNSVEFVHYCKENGLDQIKLKVFESLPHGFQNMGMRTNGVTAAESANRLIIEQIRQFII</sequence>
<evidence type="ECO:0000256" key="2">
    <source>
        <dbReference type="ARBA" id="ARBA00022801"/>
    </source>
</evidence>
<dbReference type="Pfam" id="PF07859">
    <property type="entry name" value="Abhydrolase_3"/>
    <property type="match status" value="1"/>
</dbReference>
<comment type="caution">
    <text evidence="4">The sequence shown here is derived from an EMBL/GenBank/DDBJ whole genome shotgun (WGS) entry which is preliminary data.</text>
</comment>
<organism evidence="4 5">
    <name type="scientific">Paramecium sonneborni</name>
    <dbReference type="NCBI Taxonomy" id="65129"/>
    <lineage>
        <taxon>Eukaryota</taxon>
        <taxon>Sar</taxon>
        <taxon>Alveolata</taxon>
        <taxon>Ciliophora</taxon>
        <taxon>Intramacronucleata</taxon>
        <taxon>Oligohymenophorea</taxon>
        <taxon>Peniculida</taxon>
        <taxon>Parameciidae</taxon>
        <taxon>Paramecium</taxon>
    </lineage>
</organism>
<gene>
    <name evidence="4" type="ORF">PSON_ATCC_30995.1.T0300134</name>
</gene>
<dbReference type="PROSITE" id="PS01173">
    <property type="entry name" value="LIPASE_GDXG_HIS"/>
    <property type="match status" value="1"/>
</dbReference>
<dbReference type="PANTHER" id="PTHR23025:SF3">
    <property type="entry name" value="HORMONE-SENSITIVE LIPASE"/>
    <property type="match status" value="1"/>
</dbReference>
<accession>A0A8S1M8Z6</accession>
<evidence type="ECO:0000313" key="4">
    <source>
        <dbReference type="EMBL" id="CAD8073116.1"/>
    </source>
</evidence>